<comment type="subunit">
    <text evidence="4">Part of a tri-snRNP complex.</text>
</comment>
<feature type="region of interest" description="Disordered" evidence="8">
    <location>
        <begin position="1"/>
        <end position="225"/>
    </location>
</feature>
<reference evidence="12" key="1">
    <citation type="submission" date="2010-07" db="EMBL/GenBank/DDBJ databases">
        <title>The genome sequence of Gaeumannomyces graminis var. tritici strain R3-111a-1.</title>
        <authorList>
            <consortium name="The Broad Institute Genome Sequencing Platform"/>
            <person name="Ma L.-J."/>
            <person name="Dead R."/>
            <person name="Young S."/>
            <person name="Zeng Q."/>
            <person name="Koehrsen M."/>
            <person name="Alvarado L."/>
            <person name="Berlin A."/>
            <person name="Chapman S.B."/>
            <person name="Chen Z."/>
            <person name="Freedman E."/>
            <person name="Gellesch M."/>
            <person name="Goldberg J."/>
            <person name="Griggs A."/>
            <person name="Gujja S."/>
            <person name="Heilman E.R."/>
            <person name="Heiman D."/>
            <person name="Hepburn T."/>
            <person name="Howarth C."/>
            <person name="Jen D."/>
            <person name="Larson L."/>
            <person name="Mehta T."/>
            <person name="Neiman D."/>
            <person name="Pearson M."/>
            <person name="Roberts A."/>
            <person name="Saif S."/>
            <person name="Shea T."/>
            <person name="Shenoy N."/>
            <person name="Sisk P."/>
            <person name="Stolte C."/>
            <person name="Sykes S."/>
            <person name="Walk T."/>
            <person name="White J."/>
            <person name="Yandava C."/>
            <person name="Haas B."/>
            <person name="Nusbaum C."/>
            <person name="Birren B."/>
        </authorList>
    </citation>
    <scope>NUCLEOTIDE SEQUENCE [LARGE SCALE GENOMIC DNA]</scope>
    <source>
        <strain evidence="12">R3-111a-1</strain>
    </source>
</reference>
<reference evidence="11" key="5">
    <citation type="submission" date="2018-04" db="UniProtKB">
        <authorList>
            <consortium name="EnsemblFungi"/>
        </authorList>
    </citation>
    <scope>IDENTIFICATION</scope>
    <source>
        <strain evidence="11">R3-111a-1</strain>
    </source>
</reference>
<dbReference type="Proteomes" id="UP000006039">
    <property type="component" value="Unassembled WGS sequence"/>
</dbReference>
<keyword evidence="12" id="KW-1185">Reference proteome</keyword>
<protein>
    <recommendedName>
        <fullName evidence="9">U4/U6.U5 small nuclear ribonucleoprotein 27kDa protein domain-containing protein</fullName>
    </recommendedName>
</protein>
<feature type="compositionally biased region" description="Basic and acidic residues" evidence="8">
    <location>
        <begin position="7"/>
        <end position="55"/>
    </location>
</feature>
<evidence type="ECO:0000259" key="9">
    <source>
        <dbReference type="Pfam" id="PF08648"/>
    </source>
</evidence>
<evidence type="ECO:0000313" key="12">
    <source>
        <dbReference type="Proteomes" id="UP000006039"/>
    </source>
</evidence>
<dbReference type="AlphaFoldDB" id="J3P2Z0"/>
<evidence type="ECO:0000256" key="2">
    <source>
        <dbReference type="ARBA" id="ARBA00004123"/>
    </source>
</evidence>
<evidence type="ECO:0000256" key="1">
    <source>
        <dbReference type="ARBA" id="ARBA00003632"/>
    </source>
</evidence>
<reference evidence="11" key="4">
    <citation type="journal article" date="2015" name="G3 (Bethesda)">
        <title>Genome sequences of three phytopathogenic species of the Magnaporthaceae family of fungi.</title>
        <authorList>
            <person name="Okagaki L.H."/>
            <person name="Nunes C.C."/>
            <person name="Sailsbery J."/>
            <person name="Clay B."/>
            <person name="Brown D."/>
            <person name="John T."/>
            <person name="Oh Y."/>
            <person name="Young N."/>
            <person name="Fitzgerald M."/>
            <person name="Haas B.J."/>
            <person name="Zeng Q."/>
            <person name="Young S."/>
            <person name="Adiconis X."/>
            <person name="Fan L."/>
            <person name="Levin J.Z."/>
            <person name="Mitchell T.K."/>
            <person name="Okubara P.A."/>
            <person name="Farman M.L."/>
            <person name="Kohn L.M."/>
            <person name="Birren B."/>
            <person name="Ma L.-J."/>
            <person name="Dean R.A."/>
        </authorList>
    </citation>
    <scope>NUCLEOTIDE SEQUENCE</scope>
    <source>
        <strain evidence="11">R3-111a-1</strain>
    </source>
</reference>
<keyword evidence="6" id="KW-0508">mRNA splicing</keyword>
<comment type="function">
    <text evidence="1">May play a role in mRNA splicing.</text>
</comment>
<dbReference type="GeneID" id="20348339"/>
<evidence type="ECO:0000256" key="7">
    <source>
        <dbReference type="ARBA" id="ARBA00023242"/>
    </source>
</evidence>
<keyword evidence="5" id="KW-0507">mRNA processing</keyword>
<comment type="similarity">
    <text evidence="3">Belongs to the SNUT3 family.</text>
</comment>
<name>J3P2Z0_GAET3</name>
<evidence type="ECO:0000256" key="6">
    <source>
        <dbReference type="ARBA" id="ARBA00023187"/>
    </source>
</evidence>
<proteinExistence type="inferred from homology"/>
<feature type="compositionally biased region" description="Acidic residues" evidence="8">
    <location>
        <begin position="214"/>
        <end position="225"/>
    </location>
</feature>
<dbReference type="eggNOG" id="KOG3263">
    <property type="taxonomic scope" value="Eukaryota"/>
</dbReference>
<dbReference type="VEuPathDB" id="FungiDB:GGTG_07881"/>
<reference evidence="10" key="2">
    <citation type="submission" date="2010-07" db="EMBL/GenBank/DDBJ databases">
        <authorList>
            <consortium name="The Broad Institute Genome Sequencing Platform"/>
            <consortium name="Broad Institute Genome Sequencing Center for Infectious Disease"/>
            <person name="Ma L.-J."/>
            <person name="Dead R."/>
            <person name="Young S."/>
            <person name="Zeng Q."/>
            <person name="Koehrsen M."/>
            <person name="Alvarado L."/>
            <person name="Berlin A."/>
            <person name="Chapman S.B."/>
            <person name="Chen Z."/>
            <person name="Freedman E."/>
            <person name="Gellesch M."/>
            <person name="Goldberg J."/>
            <person name="Griggs A."/>
            <person name="Gujja S."/>
            <person name="Heilman E.R."/>
            <person name="Heiman D."/>
            <person name="Hepburn T."/>
            <person name="Howarth C."/>
            <person name="Jen D."/>
            <person name="Larson L."/>
            <person name="Mehta T."/>
            <person name="Neiman D."/>
            <person name="Pearson M."/>
            <person name="Roberts A."/>
            <person name="Saif S."/>
            <person name="Shea T."/>
            <person name="Shenoy N."/>
            <person name="Sisk P."/>
            <person name="Stolte C."/>
            <person name="Sykes S."/>
            <person name="Walk T."/>
            <person name="White J."/>
            <person name="Yandava C."/>
            <person name="Haas B."/>
            <person name="Nusbaum C."/>
            <person name="Birren B."/>
        </authorList>
    </citation>
    <scope>NUCLEOTIDE SEQUENCE</scope>
    <source>
        <strain evidence="10">R3-111a-1</strain>
    </source>
</reference>
<dbReference type="PANTHER" id="PTHR31077">
    <property type="entry name" value="U4/U6.U5 SMALL NUCLEAR RIBONUCLEOPROTEIN 27 KDA PROTEIN"/>
    <property type="match status" value="1"/>
</dbReference>
<comment type="subcellular location">
    <subcellularLocation>
        <location evidence="2">Nucleus</location>
    </subcellularLocation>
</comment>
<dbReference type="InterPro" id="IPR013957">
    <property type="entry name" value="SNRNP27"/>
</dbReference>
<keyword evidence="7" id="KW-0539">Nucleus</keyword>
<dbReference type="STRING" id="644352.J3P2Z0"/>
<feature type="compositionally biased region" description="Polar residues" evidence="8">
    <location>
        <begin position="159"/>
        <end position="170"/>
    </location>
</feature>
<organism evidence="10">
    <name type="scientific">Gaeumannomyces tritici (strain R3-111a-1)</name>
    <name type="common">Wheat and barley take-all root rot fungus</name>
    <name type="synonym">Gaeumannomyces graminis var. tritici</name>
    <dbReference type="NCBI Taxonomy" id="644352"/>
    <lineage>
        <taxon>Eukaryota</taxon>
        <taxon>Fungi</taxon>
        <taxon>Dikarya</taxon>
        <taxon>Ascomycota</taxon>
        <taxon>Pezizomycotina</taxon>
        <taxon>Sordariomycetes</taxon>
        <taxon>Sordariomycetidae</taxon>
        <taxon>Magnaporthales</taxon>
        <taxon>Magnaporthaceae</taxon>
        <taxon>Gaeumannomyces</taxon>
    </lineage>
</organism>
<accession>J3P2Z0</accession>
<evidence type="ECO:0000256" key="8">
    <source>
        <dbReference type="SAM" id="MobiDB-lite"/>
    </source>
</evidence>
<feature type="compositionally biased region" description="Basic and acidic residues" evidence="8">
    <location>
        <begin position="71"/>
        <end position="132"/>
    </location>
</feature>
<dbReference type="HOGENOM" id="CLU_075596_0_0_1"/>
<dbReference type="PANTHER" id="PTHR31077:SF1">
    <property type="entry name" value="U4_U6.U5 SMALL NUCLEAR RIBONUCLEOPROTEIN 27 KDA PROTEIN"/>
    <property type="match status" value="1"/>
</dbReference>
<reference evidence="10" key="3">
    <citation type="submission" date="2010-09" db="EMBL/GenBank/DDBJ databases">
        <title>Annotation of Gaeumannomyces graminis var. tritici R3-111a-1.</title>
        <authorList>
            <consortium name="The Broad Institute Genome Sequencing Platform"/>
            <person name="Ma L.-J."/>
            <person name="Dead R."/>
            <person name="Young S.K."/>
            <person name="Zeng Q."/>
            <person name="Gargeya S."/>
            <person name="Fitzgerald M."/>
            <person name="Haas B."/>
            <person name="Abouelleil A."/>
            <person name="Alvarado L."/>
            <person name="Arachchi H.M."/>
            <person name="Berlin A."/>
            <person name="Brown A."/>
            <person name="Chapman S.B."/>
            <person name="Chen Z."/>
            <person name="Dunbar C."/>
            <person name="Freedman E."/>
            <person name="Gearin G."/>
            <person name="Gellesch M."/>
            <person name="Goldberg J."/>
            <person name="Griggs A."/>
            <person name="Gujja S."/>
            <person name="Heiman D."/>
            <person name="Howarth C."/>
            <person name="Larson L."/>
            <person name="Lui A."/>
            <person name="MacDonald P.J.P."/>
            <person name="Mehta T."/>
            <person name="Montmayeur A."/>
            <person name="Murphy C."/>
            <person name="Neiman D."/>
            <person name="Pearson M."/>
            <person name="Priest M."/>
            <person name="Roberts A."/>
            <person name="Saif S."/>
            <person name="Shea T."/>
            <person name="Shenoy N."/>
            <person name="Sisk P."/>
            <person name="Stolte C."/>
            <person name="Sykes S."/>
            <person name="Yandava C."/>
            <person name="Wortman J."/>
            <person name="Nusbaum C."/>
            <person name="Birren B."/>
        </authorList>
    </citation>
    <scope>NUCLEOTIDE SEQUENCE</scope>
    <source>
        <strain evidence="10">R3-111a-1</strain>
    </source>
</reference>
<dbReference type="EMBL" id="GL385398">
    <property type="protein sequence ID" value="EJT74032.1"/>
    <property type="molecule type" value="Genomic_DNA"/>
</dbReference>
<dbReference type="RefSeq" id="XP_009223976.1">
    <property type="nucleotide sequence ID" value="XM_009225712.1"/>
</dbReference>
<evidence type="ECO:0000256" key="4">
    <source>
        <dbReference type="ARBA" id="ARBA00011825"/>
    </source>
</evidence>
<dbReference type="EnsemblFungi" id="EJT74032">
    <property type="protein sequence ID" value="EJT74032"/>
    <property type="gene ID" value="GGTG_07881"/>
</dbReference>
<feature type="domain" description="U4/U6.U5 small nuclear ribonucleoprotein 27kDa protein" evidence="9">
    <location>
        <begin position="228"/>
        <end position="279"/>
    </location>
</feature>
<evidence type="ECO:0000313" key="11">
    <source>
        <dbReference type="EnsemblFungi" id="EJT74032"/>
    </source>
</evidence>
<evidence type="ECO:0000256" key="5">
    <source>
        <dbReference type="ARBA" id="ARBA00022664"/>
    </source>
</evidence>
<dbReference type="Pfam" id="PF08648">
    <property type="entry name" value="SNRNP27"/>
    <property type="match status" value="1"/>
</dbReference>
<dbReference type="GO" id="GO:0008380">
    <property type="term" value="P:RNA splicing"/>
    <property type="evidence" value="ECO:0007669"/>
    <property type="project" value="UniProtKB-KW"/>
</dbReference>
<evidence type="ECO:0000313" key="10">
    <source>
        <dbReference type="EMBL" id="EJT74032.1"/>
    </source>
</evidence>
<sequence>MAGGKQYRRDDGRDDAGGYRGARGEPDGHRDRRDRGSDHPRRRDDDYDRNRDRDRRYRTRSRSPGDGRGGSYRDRRRDAGREPPRGTRDADRPPRDRGDKDRDRDRDSQRRGGREDRDHGHRRDRPREDGRRRSNSPRRSASPGLATKGSRDNDIKESSLPTRSKNSATEKSAPMSFKVGANDNGDEGRSRSVSRQQRHASETGDDTPMGGSGDAEDDDLEVDDDGLAAMQAMMGFGGFGTTKNKKIVGNDVGEIRKEKKTEYRQYMNRQGGFNRPLSPSR</sequence>
<dbReference type="GO" id="GO:0006397">
    <property type="term" value="P:mRNA processing"/>
    <property type="evidence" value="ECO:0007669"/>
    <property type="project" value="UniProtKB-KW"/>
</dbReference>
<dbReference type="GO" id="GO:0071011">
    <property type="term" value="C:precatalytic spliceosome"/>
    <property type="evidence" value="ECO:0007669"/>
    <property type="project" value="TreeGrafter"/>
</dbReference>
<dbReference type="OrthoDB" id="21368at2759"/>
<gene>
    <name evidence="11" type="primary">20348339</name>
    <name evidence="10" type="ORF">GGTG_07881</name>
</gene>
<evidence type="ECO:0000256" key="3">
    <source>
        <dbReference type="ARBA" id="ARBA00008218"/>
    </source>
</evidence>